<reference evidence="2 3" key="1">
    <citation type="submission" date="2018-03" db="EMBL/GenBank/DDBJ databases">
        <title>Adhaeribacter sp. HMF7605 Genome sequencing and assembly.</title>
        <authorList>
            <person name="Kang H."/>
            <person name="Kang J."/>
            <person name="Cha I."/>
            <person name="Kim H."/>
            <person name="Joh K."/>
        </authorList>
    </citation>
    <scope>NUCLEOTIDE SEQUENCE [LARGE SCALE GENOMIC DNA]</scope>
    <source>
        <strain evidence="2 3">HMF7605</strain>
    </source>
</reference>
<dbReference type="AlphaFoldDB" id="A0A2T2YDH6"/>
<feature type="transmembrane region" description="Helical" evidence="1">
    <location>
        <begin position="6"/>
        <end position="24"/>
    </location>
</feature>
<evidence type="ECO:0000313" key="2">
    <source>
        <dbReference type="EMBL" id="PSR53556.1"/>
    </source>
</evidence>
<evidence type="ECO:0000256" key="1">
    <source>
        <dbReference type="SAM" id="Phobius"/>
    </source>
</evidence>
<organism evidence="2 3">
    <name type="scientific">Adhaeribacter arboris</name>
    <dbReference type="NCBI Taxonomy" id="2072846"/>
    <lineage>
        <taxon>Bacteria</taxon>
        <taxon>Pseudomonadati</taxon>
        <taxon>Bacteroidota</taxon>
        <taxon>Cytophagia</taxon>
        <taxon>Cytophagales</taxon>
        <taxon>Hymenobacteraceae</taxon>
        <taxon>Adhaeribacter</taxon>
    </lineage>
</organism>
<dbReference type="EMBL" id="PYFT01000001">
    <property type="protein sequence ID" value="PSR53556.1"/>
    <property type="molecule type" value="Genomic_DNA"/>
</dbReference>
<keyword evidence="1" id="KW-0472">Membrane</keyword>
<keyword evidence="1" id="KW-1133">Transmembrane helix</keyword>
<dbReference type="OrthoDB" id="853435at2"/>
<feature type="transmembrane region" description="Helical" evidence="1">
    <location>
        <begin position="36"/>
        <end position="63"/>
    </location>
</feature>
<gene>
    <name evidence="2" type="ORF">AHMF7605_08465</name>
</gene>
<evidence type="ECO:0000313" key="3">
    <source>
        <dbReference type="Proteomes" id="UP000240357"/>
    </source>
</evidence>
<dbReference type="Proteomes" id="UP000240357">
    <property type="component" value="Unassembled WGS sequence"/>
</dbReference>
<accession>A0A2T2YDH6</accession>
<name>A0A2T2YDH6_9BACT</name>
<keyword evidence="3" id="KW-1185">Reference proteome</keyword>
<keyword evidence="1" id="KW-0812">Transmembrane</keyword>
<protein>
    <submittedName>
        <fullName evidence="2">Uncharacterized protein</fullName>
    </submittedName>
</protein>
<proteinExistence type="predicted"/>
<comment type="caution">
    <text evidence="2">The sequence shown here is derived from an EMBL/GenBank/DDBJ whole genome shotgun (WGS) entry which is preliminary data.</text>
</comment>
<sequence length="82" mass="9343">MLELINLVAVSVAFNLLFFLYASTKMETKLNPMVTTLFSFIFSIPLSILMAGVYTIMMVYALFIGADEDAMWAYLEEREVTK</sequence>